<dbReference type="FunFam" id="3.30.870.10:FF:000006">
    <property type="entry name" value="CDP-diacylglycerol--serine O-phosphatidyltransferase"/>
    <property type="match status" value="1"/>
</dbReference>
<dbReference type="NCBIfam" id="NF006946">
    <property type="entry name" value="PRK09428.1"/>
    <property type="match status" value="1"/>
</dbReference>
<dbReference type="PIRSF" id="PIRSF000850">
    <property type="entry name" value="Phospholipase_D_PSS"/>
    <property type="match status" value="1"/>
</dbReference>
<keyword evidence="3 9" id="KW-0808">Transferase</keyword>
<dbReference type="PROSITE" id="PS50035">
    <property type="entry name" value="PLD"/>
    <property type="match status" value="2"/>
</dbReference>
<dbReference type="PANTHER" id="PTHR12586">
    <property type="entry name" value="CDP-DIACYLGLYCEROL--SERINE O-PHOSPHATIDYLTRANSFERASE"/>
    <property type="match status" value="1"/>
</dbReference>
<evidence type="ECO:0000313" key="9">
    <source>
        <dbReference type="EMBL" id="VFP79936.1"/>
    </source>
</evidence>
<keyword evidence="4" id="KW-0677">Repeat</keyword>
<dbReference type="EC" id="2.7.8.8" evidence="9"/>
<dbReference type="GO" id="GO:0005829">
    <property type="term" value="C:cytosol"/>
    <property type="evidence" value="ECO:0007669"/>
    <property type="project" value="TreeGrafter"/>
</dbReference>
<dbReference type="Pfam" id="PF13091">
    <property type="entry name" value="PLDc_2"/>
    <property type="match status" value="1"/>
</dbReference>
<feature type="domain" description="PLD phosphodiesterase" evidence="8">
    <location>
        <begin position="133"/>
        <end position="159"/>
    </location>
</feature>
<dbReference type="CDD" id="cd09136">
    <property type="entry name" value="PLDc_PSS_G_neg_2"/>
    <property type="match status" value="1"/>
</dbReference>
<evidence type="ECO:0000313" key="10">
    <source>
        <dbReference type="Proteomes" id="UP000294412"/>
    </source>
</evidence>
<evidence type="ECO:0000256" key="1">
    <source>
        <dbReference type="ARBA" id="ARBA00010682"/>
    </source>
</evidence>
<dbReference type="InterPro" id="IPR016270">
    <property type="entry name" value="PGS1"/>
</dbReference>
<dbReference type="Proteomes" id="UP000294412">
    <property type="component" value="Chromosome"/>
</dbReference>
<keyword evidence="5" id="KW-0443">Lipid metabolism</keyword>
<evidence type="ECO:0000256" key="3">
    <source>
        <dbReference type="ARBA" id="ARBA00022679"/>
    </source>
</evidence>
<gene>
    <name evidence="9" type="primary">pssA</name>
    <name evidence="9" type="ORF">ERCICUMA2628_458</name>
</gene>
<dbReference type="RefSeq" id="WP_157993848.1">
    <property type="nucleotide sequence ID" value="NZ_LR217703.1"/>
</dbReference>
<dbReference type="PANTHER" id="PTHR12586:SF1">
    <property type="entry name" value="CDP-DIACYLGLYCEROL--GLYCEROL-3-PHOSPHATE 3-PHOSPHATIDYLTRANSFERASE, MITOCHONDRIAL"/>
    <property type="match status" value="1"/>
</dbReference>
<dbReference type="InterPro" id="IPR025202">
    <property type="entry name" value="PLD-like_dom"/>
</dbReference>
<evidence type="ECO:0000259" key="8">
    <source>
        <dbReference type="PROSITE" id="PS50035"/>
    </source>
</evidence>
<evidence type="ECO:0000256" key="5">
    <source>
        <dbReference type="ARBA" id="ARBA00023098"/>
    </source>
</evidence>
<reference evidence="9 10" key="1">
    <citation type="submission" date="2019-02" db="EMBL/GenBank/DDBJ databases">
        <authorList>
            <person name="Manzano-Marin A."/>
            <person name="Manzano-Marin A."/>
        </authorList>
    </citation>
    <scope>NUCLEOTIDE SEQUENCE [LARGE SCALE GENOMIC DNA]</scope>
    <source>
        <strain evidence="9 10">ErCicuneomaculata</strain>
    </source>
</reference>
<dbReference type="SMART" id="SM00155">
    <property type="entry name" value="PLDc"/>
    <property type="match status" value="2"/>
</dbReference>
<keyword evidence="2" id="KW-0444">Lipid biosynthesis</keyword>
<evidence type="ECO:0000256" key="6">
    <source>
        <dbReference type="ARBA" id="ARBA00023209"/>
    </source>
</evidence>
<dbReference type="GO" id="GO:0008444">
    <property type="term" value="F:CDP-diacylglycerol-glycerol-3-phosphate 3-phosphatidyltransferase activity"/>
    <property type="evidence" value="ECO:0007669"/>
    <property type="project" value="InterPro"/>
</dbReference>
<dbReference type="Pfam" id="PF00614">
    <property type="entry name" value="PLDc"/>
    <property type="match status" value="1"/>
</dbReference>
<accession>A0A451D2S1</accession>
<keyword evidence="7" id="KW-1208">Phospholipid metabolism</keyword>
<feature type="domain" description="PLD phosphodiesterase" evidence="8">
    <location>
        <begin position="352"/>
        <end position="379"/>
    </location>
</feature>
<dbReference type="EMBL" id="LR217703">
    <property type="protein sequence ID" value="VFP79936.1"/>
    <property type="molecule type" value="Genomic_DNA"/>
</dbReference>
<evidence type="ECO:0000256" key="7">
    <source>
        <dbReference type="ARBA" id="ARBA00023264"/>
    </source>
</evidence>
<dbReference type="SUPFAM" id="SSF56024">
    <property type="entry name" value="Phospholipase D/nuclease"/>
    <property type="match status" value="2"/>
</dbReference>
<evidence type="ECO:0000256" key="4">
    <source>
        <dbReference type="ARBA" id="ARBA00022737"/>
    </source>
</evidence>
<dbReference type="AlphaFoldDB" id="A0A451D2S1"/>
<name>A0A451D2S1_9GAMM</name>
<dbReference type="OrthoDB" id="8543662at2"/>
<dbReference type="GO" id="GO:0032049">
    <property type="term" value="P:cardiolipin biosynthetic process"/>
    <property type="evidence" value="ECO:0007669"/>
    <property type="project" value="InterPro"/>
</dbReference>
<evidence type="ECO:0000256" key="2">
    <source>
        <dbReference type="ARBA" id="ARBA00022516"/>
    </source>
</evidence>
<dbReference type="GO" id="GO:0003882">
    <property type="term" value="F:CDP-diacylglycerol-serine O-phosphatidyltransferase activity"/>
    <property type="evidence" value="ECO:0007669"/>
    <property type="project" value="UniProtKB-EC"/>
</dbReference>
<dbReference type="Gene3D" id="3.30.870.10">
    <property type="entry name" value="Endonuclease Chain A"/>
    <property type="match status" value="2"/>
</dbReference>
<comment type="similarity">
    <text evidence="1">Belongs to the CDP-alcohol phosphatidyltransferase class-II family.</text>
</comment>
<organism evidence="9 10">
    <name type="scientific">Candidatus Erwinia haradaeae</name>
    <dbReference type="NCBI Taxonomy" id="1922217"/>
    <lineage>
        <taxon>Bacteria</taxon>
        <taxon>Pseudomonadati</taxon>
        <taxon>Pseudomonadota</taxon>
        <taxon>Gammaproteobacteria</taxon>
        <taxon>Enterobacterales</taxon>
        <taxon>Erwiniaceae</taxon>
        <taxon>Erwinia</taxon>
    </lineage>
</organism>
<dbReference type="InterPro" id="IPR001736">
    <property type="entry name" value="PLipase_D/transphosphatidylase"/>
</dbReference>
<proteinExistence type="inferred from homology"/>
<protein>
    <submittedName>
        <fullName evidence="9">CDP-diacylglycerol--serine O-phosphatidyltransferase</fullName>
        <ecNumber evidence="9">2.7.8.8</ecNumber>
    </submittedName>
</protein>
<keyword evidence="6" id="KW-0594">Phospholipid biosynthesis</keyword>
<sequence length="451" mass="53088">MWSKFKNNQHQKYLEQLPKISQSVVDFSTLFSPVEFRNALLKRIFSAMYRIYIVALYLDNDEGGQAIFSALYAAKKKMPNLDICVLVDLHRAQRCRIGITGGMTNAHWYFKIANQNPYFSIPIYGIPVNTMEALGILHLKGSIIDDTVFYSGANFNNVYLHQKDIYRYDRYQLIRNKLLADTMSHLIQTGLLQARAVYRFDRLEHYHLCENKTITRKFRRGLRHCQYQFSNNSTNKTLAITPLLGLGKNSILNRTIHHLILSSQYILVICTPYFNLPKILVRNIIHLLREGKVVEIIVGDKTANDFYIPVDEPFKMIGALPYLYEINLRCFLSRFQHYIHCGQLIVRLWVDGKNSYHLKGLWVDDEWMMLTGNNLNPRAWYLDLENAIVIHDPLKQLSEQRTHELNIIRQHTTLIKCFQDLESITDYPTEVQKLIRRLRRMRIDRLLRYIL</sequence>